<accession>A0A401ZRZ0</accession>
<keyword evidence="2" id="KW-1185">Reference proteome</keyword>
<reference evidence="2" key="1">
    <citation type="submission" date="2018-12" db="EMBL/GenBank/DDBJ databases">
        <title>Tengunoibacter tsumagoiensis gen. nov., sp. nov., Dictyobacter kobayashii sp. nov., D. alpinus sp. nov., and D. joshuensis sp. nov. and description of Dictyobacteraceae fam. nov. within the order Ktedonobacterales isolated from Tengu-no-mugimeshi.</title>
        <authorList>
            <person name="Wang C.M."/>
            <person name="Zheng Y."/>
            <person name="Sakai Y."/>
            <person name="Toyoda A."/>
            <person name="Minakuchi Y."/>
            <person name="Abe K."/>
            <person name="Yokota A."/>
            <person name="Yabe S."/>
        </authorList>
    </citation>
    <scope>NUCLEOTIDE SEQUENCE [LARGE SCALE GENOMIC DNA]</scope>
    <source>
        <strain evidence="2">S-27</strain>
    </source>
</reference>
<dbReference type="AlphaFoldDB" id="A0A401ZRZ0"/>
<protein>
    <submittedName>
        <fullName evidence="1">Uncharacterized protein</fullName>
    </submittedName>
</protein>
<evidence type="ECO:0000313" key="2">
    <source>
        <dbReference type="Proteomes" id="UP000287224"/>
    </source>
</evidence>
<comment type="caution">
    <text evidence="1">The sequence shown here is derived from an EMBL/GenBank/DDBJ whole genome shotgun (WGS) entry which is preliminary data.</text>
</comment>
<proteinExistence type="predicted"/>
<name>A0A401ZRZ0_9CHLR</name>
<organism evidence="1 2">
    <name type="scientific">Dictyobacter aurantiacus</name>
    <dbReference type="NCBI Taxonomy" id="1936993"/>
    <lineage>
        <taxon>Bacteria</taxon>
        <taxon>Bacillati</taxon>
        <taxon>Chloroflexota</taxon>
        <taxon>Ktedonobacteria</taxon>
        <taxon>Ktedonobacterales</taxon>
        <taxon>Dictyobacteraceae</taxon>
        <taxon>Dictyobacter</taxon>
    </lineage>
</organism>
<dbReference type="Proteomes" id="UP000287224">
    <property type="component" value="Unassembled WGS sequence"/>
</dbReference>
<dbReference type="EMBL" id="BIFQ01000002">
    <property type="protein sequence ID" value="GCE09647.1"/>
    <property type="molecule type" value="Genomic_DNA"/>
</dbReference>
<sequence>MVGAGAKGINEGIAIARTIRGVTGTGIMIETAIGMKRDLIAVDESTHMSASMTGTVSMNALAAMQVSNLIGNIRAGSDCGLIPLFVILHGGEDG</sequence>
<gene>
    <name evidence="1" type="ORF">KDAU_69760</name>
</gene>
<evidence type="ECO:0000313" key="1">
    <source>
        <dbReference type="EMBL" id="GCE09647.1"/>
    </source>
</evidence>